<protein>
    <submittedName>
        <fullName evidence="1">Uncharacterized protein</fullName>
    </submittedName>
</protein>
<proteinExistence type="predicted"/>
<dbReference type="AlphaFoldDB" id="A0A9Q3HUI0"/>
<sequence length="143" mass="16136">MSKIQPALSSVPYHPPYLGSADSEYKCTRTFSIESKTDLYCRESGRMGVKCLIANCFAGEEEKDLSTLVFKNCKPKSLTSDGPALAAIHPTNYYVHKLLNTIIIREGYYFEKGTNGSVRADLTERYKCRIHEDTVWPTCHDCV</sequence>
<reference evidence="1" key="1">
    <citation type="submission" date="2021-03" db="EMBL/GenBank/DDBJ databases">
        <title>Draft genome sequence of rust myrtle Austropuccinia psidii MF-1, a brazilian biotype.</title>
        <authorList>
            <person name="Quecine M.C."/>
            <person name="Pachon D.M.R."/>
            <person name="Bonatelli M.L."/>
            <person name="Correr F.H."/>
            <person name="Franceschini L.M."/>
            <person name="Leite T.F."/>
            <person name="Margarido G.R.A."/>
            <person name="Almeida C.A."/>
            <person name="Ferrarezi J.A."/>
            <person name="Labate C.A."/>
        </authorList>
    </citation>
    <scope>NUCLEOTIDE SEQUENCE</scope>
    <source>
        <strain evidence="1">MF-1</strain>
    </source>
</reference>
<evidence type="ECO:0000313" key="1">
    <source>
        <dbReference type="EMBL" id="MBW0516792.1"/>
    </source>
</evidence>
<comment type="caution">
    <text evidence="1">The sequence shown here is derived from an EMBL/GenBank/DDBJ whole genome shotgun (WGS) entry which is preliminary data.</text>
</comment>
<gene>
    <name evidence="1" type="ORF">O181_056507</name>
</gene>
<dbReference type="EMBL" id="AVOT02025487">
    <property type="protein sequence ID" value="MBW0516792.1"/>
    <property type="molecule type" value="Genomic_DNA"/>
</dbReference>
<dbReference type="Proteomes" id="UP000765509">
    <property type="component" value="Unassembled WGS sequence"/>
</dbReference>
<accession>A0A9Q3HUI0</accession>
<organism evidence="1 2">
    <name type="scientific">Austropuccinia psidii MF-1</name>
    <dbReference type="NCBI Taxonomy" id="1389203"/>
    <lineage>
        <taxon>Eukaryota</taxon>
        <taxon>Fungi</taxon>
        <taxon>Dikarya</taxon>
        <taxon>Basidiomycota</taxon>
        <taxon>Pucciniomycotina</taxon>
        <taxon>Pucciniomycetes</taxon>
        <taxon>Pucciniales</taxon>
        <taxon>Sphaerophragmiaceae</taxon>
        <taxon>Austropuccinia</taxon>
    </lineage>
</organism>
<name>A0A9Q3HUI0_9BASI</name>
<evidence type="ECO:0000313" key="2">
    <source>
        <dbReference type="Proteomes" id="UP000765509"/>
    </source>
</evidence>
<keyword evidence="2" id="KW-1185">Reference proteome</keyword>